<dbReference type="Pfam" id="PF12511">
    <property type="entry name" value="DUF3716"/>
    <property type="match status" value="1"/>
</dbReference>
<reference evidence="1" key="1">
    <citation type="submission" date="2020-03" db="EMBL/GenBank/DDBJ databases">
        <title>Draft Genome Sequence of Cylindrodendrum hubeiense.</title>
        <authorList>
            <person name="Buettner E."/>
            <person name="Kellner H."/>
        </authorList>
    </citation>
    <scope>NUCLEOTIDE SEQUENCE</scope>
    <source>
        <strain evidence="1">IHI 201604</strain>
    </source>
</reference>
<organism evidence="1 2">
    <name type="scientific">Cylindrodendrum hubeiense</name>
    <dbReference type="NCBI Taxonomy" id="595255"/>
    <lineage>
        <taxon>Eukaryota</taxon>
        <taxon>Fungi</taxon>
        <taxon>Dikarya</taxon>
        <taxon>Ascomycota</taxon>
        <taxon>Pezizomycotina</taxon>
        <taxon>Sordariomycetes</taxon>
        <taxon>Hypocreomycetidae</taxon>
        <taxon>Hypocreales</taxon>
        <taxon>Nectriaceae</taxon>
        <taxon>Cylindrodendrum</taxon>
    </lineage>
</organism>
<dbReference type="EMBL" id="JAANBB010000009">
    <property type="protein sequence ID" value="KAF7556865.1"/>
    <property type="molecule type" value="Genomic_DNA"/>
</dbReference>
<gene>
    <name evidence="1" type="ORF">G7Z17_g1101</name>
</gene>
<name>A0A9P5HNH1_9HYPO</name>
<keyword evidence="2" id="KW-1185">Reference proteome</keyword>
<dbReference type="AlphaFoldDB" id="A0A9P5HNH1"/>
<sequence>MFASAFCNKQTIDTPSSLWGFLRHHPARSSPNMDPETKARKMAHLASQLHCNVPGVKFTVKPINESDFGAVTLVTDGDKGNFATEIELPDGSLGRFLDAFSLWICNGAAVDRLGRPKYLELAFREVQEESLAKRVAGFWKKTLDYPELKALDLHYNVIPTRHVYIAADLAHPGGYIVTSIMSRSASALALYVMFYGLSNPRMCECCARKYRTTITASKEHVLSPFPNCVSHTDIAGATCANCIWEGHEDCTWKFLSGYVQAMRLRGLPDQPTAENSQQQVGNATVPIIPDALNIESCPRVTCKLTGLPLSRKEKEAAVKEAREILESQKRALSDEQ</sequence>
<accession>A0A9P5HNH1</accession>
<dbReference type="InterPro" id="IPR022190">
    <property type="entry name" value="DUF3716"/>
</dbReference>
<proteinExistence type="predicted"/>
<protein>
    <submittedName>
        <fullName evidence="1">Uncharacterized protein</fullName>
    </submittedName>
</protein>
<comment type="caution">
    <text evidence="1">The sequence shown here is derived from an EMBL/GenBank/DDBJ whole genome shotgun (WGS) entry which is preliminary data.</text>
</comment>
<evidence type="ECO:0000313" key="1">
    <source>
        <dbReference type="EMBL" id="KAF7556865.1"/>
    </source>
</evidence>
<evidence type="ECO:0000313" key="2">
    <source>
        <dbReference type="Proteomes" id="UP000722485"/>
    </source>
</evidence>
<dbReference type="Proteomes" id="UP000722485">
    <property type="component" value="Unassembled WGS sequence"/>
</dbReference>
<dbReference type="OrthoDB" id="5055259at2759"/>